<protein>
    <submittedName>
        <fullName evidence="2">Uncharacterized protein</fullName>
    </submittedName>
</protein>
<gene>
    <name evidence="2" type="ORF">METZ01_LOCUS282027</name>
</gene>
<proteinExistence type="predicted"/>
<organism evidence="2">
    <name type="scientific">marine metagenome</name>
    <dbReference type="NCBI Taxonomy" id="408172"/>
    <lineage>
        <taxon>unclassified sequences</taxon>
        <taxon>metagenomes</taxon>
        <taxon>ecological metagenomes</taxon>
    </lineage>
</organism>
<name>A0A382L081_9ZZZZ</name>
<evidence type="ECO:0000256" key="1">
    <source>
        <dbReference type="SAM" id="Phobius"/>
    </source>
</evidence>
<feature type="transmembrane region" description="Helical" evidence="1">
    <location>
        <begin position="47"/>
        <end position="69"/>
    </location>
</feature>
<reference evidence="2" key="1">
    <citation type="submission" date="2018-05" db="EMBL/GenBank/DDBJ databases">
        <authorList>
            <person name="Lanie J.A."/>
            <person name="Ng W.-L."/>
            <person name="Kazmierczak K.M."/>
            <person name="Andrzejewski T.M."/>
            <person name="Davidsen T.M."/>
            <person name="Wayne K.J."/>
            <person name="Tettelin H."/>
            <person name="Glass J.I."/>
            <person name="Rusch D."/>
            <person name="Podicherti R."/>
            <person name="Tsui H.-C.T."/>
            <person name="Winkler M.E."/>
        </authorList>
    </citation>
    <scope>NUCLEOTIDE SEQUENCE</scope>
</reference>
<keyword evidence="1" id="KW-0812">Transmembrane</keyword>
<keyword evidence="1" id="KW-0472">Membrane</keyword>
<sequence>MKQLVKKLKKWTQPDKELDKKLKEEKENKRSSFQKYMHGSTLSNIPAINYGVKIAIVIFVIWFLAFSGIPEKLYYFRKSIF</sequence>
<keyword evidence="1" id="KW-1133">Transmembrane helix</keyword>
<dbReference type="AlphaFoldDB" id="A0A382L081"/>
<dbReference type="EMBL" id="UINC01083452">
    <property type="protein sequence ID" value="SVC29173.1"/>
    <property type="molecule type" value="Genomic_DNA"/>
</dbReference>
<accession>A0A382L081</accession>
<evidence type="ECO:0000313" key="2">
    <source>
        <dbReference type="EMBL" id="SVC29173.1"/>
    </source>
</evidence>